<evidence type="ECO:0000313" key="1">
    <source>
        <dbReference type="EMBL" id="KAI9461176.1"/>
    </source>
</evidence>
<dbReference type="Proteomes" id="UP001207468">
    <property type="component" value="Unassembled WGS sequence"/>
</dbReference>
<proteinExistence type="predicted"/>
<sequence>MASGTLYPPPSAFSGYDLGVYPANDYHPEYTPYAPSRPLPWYAQQQQGYQVWSPPSRYSTGSYPDSSAPGSPGSPIPLRHSFADDPAFAPDPSTNPDNWYRPMDALSMTAPPPRTYSGLDLPHGFVPQSAPFPNAPYRAHSYHEDIGPSFGPQPVYIAPNSVTPSSSTSGSTTSIARPPRSSVRSPDYPPSHSDSPFRSTLPTDAPYTLPDERQVHPRTGKHRPKRRSPPAAQQMNDQVEQRSGLVFPLIEYPPADVPPPPSLAEQPKESRGRTSSRPTPPDLDPIDELDKTNPHGYNVHHKGPYEAVAAILNETNPIDSPLLRVKGIQQQVSSSALARPSRTKREPNANPMSLNLQPGQILQSSIYQPTQPTPFPLEYSLGAHHGSHDIRLPRGPVEHMTTGYNTATTGSPLRRNQTLPPPSLARGSLEQSYRNQPSGTSEVQRYQHPDDHQPNSQPVDHQTGVPPHSGRRRSAQIYRHSPEHRSAPHNNRPQAQLGPVISVTAPEALLATPDLDQRFSRTLYLTNPDETIRARTHPSGASLLPLAHESSRSSHERQMEQPPRGHHDSIYGGQTARAPTDSERRNRGHSRNSPPSAVITSDQESPRRYEPPSQTVAAMNGQYIGKAGSTTSSSSSTLAPRHLPKRLVMPTPLANSAETAPPMMPSASHSNDGRSGQVLRKRGQVGDRPQPQRSQSLPSETASRGMFSFFRFGKSSKPTAREVHVTEKSKVGTSEKAERRVRIREEPRKLSKRK</sequence>
<dbReference type="EMBL" id="JAGFNK010000179">
    <property type="protein sequence ID" value="KAI9461176.1"/>
    <property type="molecule type" value="Genomic_DNA"/>
</dbReference>
<evidence type="ECO:0000313" key="2">
    <source>
        <dbReference type="Proteomes" id="UP001207468"/>
    </source>
</evidence>
<accession>A0ACC0U4Z3</accession>
<organism evidence="1 2">
    <name type="scientific">Russula earlei</name>
    <dbReference type="NCBI Taxonomy" id="71964"/>
    <lineage>
        <taxon>Eukaryota</taxon>
        <taxon>Fungi</taxon>
        <taxon>Dikarya</taxon>
        <taxon>Basidiomycota</taxon>
        <taxon>Agaricomycotina</taxon>
        <taxon>Agaricomycetes</taxon>
        <taxon>Russulales</taxon>
        <taxon>Russulaceae</taxon>
        <taxon>Russula</taxon>
    </lineage>
</organism>
<gene>
    <name evidence="1" type="ORF">F5148DRAFT_246542</name>
</gene>
<protein>
    <submittedName>
        <fullName evidence="1">Uncharacterized protein</fullName>
    </submittedName>
</protein>
<reference evidence="1" key="1">
    <citation type="submission" date="2021-03" db="EMBL/GenBank/DDBJ databases">
        <title>Evolutionary priming and transition to the ectomycorrhizal habit in an iconic lineage of mushroom-forming fungi: is preadaptation a requirement?</title>
        <authorList>
            <consortium name="DOE Joint Genome Institute"/>
            <person name="Looney B.P."/>
            <person name="Miyauchi S."/>
            <person name="Morin E."/>
            <person name="Drula E."/>
            <person name="Courty P.E."/>
            <person name="Chicoki N."/>
            <person name="Fauchery L."/>
            <person name="Kohler A."/>
            <person name="Kuo A."/>
            <person name="LaButti K."/>
            <person name="Pangilinan J."/>
            <person name="Lipzen A."/>
            <person name="Riley R."/>
            <person name="Andreopoulos W."/>
            <person name="He G."/>
            <person name="Johnson J."/>
            <person name="Barry K.W."/>
            <person name="Grigoriev I.V."/>
            <person name="Nagy L."/>
            <person name="Hibbett D."/>
            <person name="Henrissat B."/>
            <person name="Matheny P.B."/>
            <person name="Labbe J."/>
            <person name="Martin A.F."/>
        </authorList>
    </citation>
    <scope>NUCLEOTIDE SEQUENCE</scope>
    <source>
        <strain evidence="1">BPL698</strain>
    </source>
</reference>
<name>A0ACC0U4Z3_9AGAM</name>
<keyword evidence="2" id="KW-1185">Reference proteome</keyword>
<comment type="caution">
    <text evidence="1">The sequence shown here is derived from an EMBL/GenBank/DDBJ whole genome shotgun (WGS) entry which is preliminary data.</text>
</comment>